<evidence type="ECO:0000313" key="1">
    <source>
        <dbReference type="EMBL" id="NEU95972.1"/>
    </source>
</evidence>
<sequence length="233" mass="26506">MIVKLLDDVAPDTWQEAAARLNDVGVFANEGRKFPEPSVLEGSASDLDRILRAQGYRGGQIGFAEIDPPKEGASLLVFDISQIADDGSAETRWYEDYRRRWKKRVTDRVDDWLRRLYLLKEAMRDWLPEGFSLRDRPSVPIYEEMMRKFNVASSAMPSFDILQGTTPIMRVQPKGLWTIGANGRVDLVGRRGTFILVDQSEALSTTSQWEYYAPGNPRAGIKFDKEAFIKLLV</sequence>
<keyword evidence="2" id="KW-1185">Reference proteome</keyword>
<accession>A0A6P1BES5</accession>
<dbReference type="EMBL" id="VKHP01000024">
    <property type="protein sequence ID" value="NEU95972.1"/>
    <property type="molecule type" value="Genomic_DNA"/>
</dbReference>
<dbReference type="AlphaFoldDB" id="A0A6P1BES5"/>
<reference evidence="1 2" key="1">
    <citation type="journal article" date="2020" name="Arch. Microbiol.">
        <title>Bradyrhizobium uaiense sp. nov., a new highly efficient cowpea symbiont.</title>
        <authorList>
            <person name="Cabral Michel D."/>
            <person name="Azarias Guimaraes A."/>
            <person name="Martins da Costa E."/>
            <person name="Soares de Carvalho T."/>
            <person name="Balsanelli E."/>
            <person name="Willems A."/>
            <person name="Maltempi de Souza E."/>
            <person name="de Souza Moreira F.M."/>
        </authorList>
    </citation>
    <scope>NUCLEOTIDE SEQUENCE [LARGE SCALE GENOMIC DNA]</scope>
    <source>
        <strain evidence="1 2">UFLA 03-164</strain>
    </source>
</reference>
<comment type="caution">
    <text evidence="1">The sequence shown here is derived from an EMBL/GenBank/DDBJ whole genome shotgun (WGS) entry which is preliminary data.</text>
</comment>
<gene>
    <name evidence="1" type="ORF">FNJ47_09050</name>
</gene>
<name>A0A6P1BES5_9BRAD</name>
<protein>
    <submittedName>
        <fullName evidence="1">Uncharacterized protein</fullName>
    </submittedName>
</protein>
<dbReference type="Proteomes" id="UP000468531">
    <property type="component" value="Unassembled WGS sequence"/>
</dbReference>
<organism evidence="1 2">
    <name type="scientific">Bradyrhizobium uaiense</name>
    <dbReference type="NCBI Taxonomy" id="2594946"/>
    <lineage>
        <taxon>Bacteria</taxon>
        <taxon>Pseudomonadati</taxon>
        <taxon>Pseudomonadota</taxon>
        <taxon>Alphaproteobacteria</taxon>
        <taxon>Hyphomicrobiales</taxon>
        <taxon>Nitrobacteraceae</taxon>
        <taxon>Bradyrhizobium</taxon>
    </lineage>
</organism>
<proteinExistence type="predicted"/>
<evidence type="ECO:0000313" key="2">
    <source>
        <dbReference type="Proteomes" id="UP000468531"/>
    </source>
</evidence>
<dbReference type="RefSeq" id="WP_163152700.1">
    <property type="nucleotide sequence ID" value="NZ_VKHP01000024.1"/>
</dbReference>